<reference evidence="2 3" key="1">
    <citation type="submission" date="2019-05" db="EMBL/GenBank/DDBJ databases">
        <title>Verrucobacter flavum gen. nov., sp. nov. a new member of the family Verrucomicrobiaceae.</title>
        <authorList>
            <person name="Szuroczki S."/>
            <person name="Abbaszade G."/>
            <person name="Szabo A."/>
            <person name="Felfoldi T."/>
            <person name="Schumann P."/>
            <person name="Boka K."/>
            <person name="Keki Z."/>
            <person name="Toumi M."/>
            <person name="Toth E."/>
        </authorList>
    </citation>
    <scope>NUCLEOTIDE SEQUENCE [LARGE SCALE GENOMIC DNA]</scope>
    <source>
        <strain evidence="2 3">MG-N-17</strain>
    </source>
</reference>
<evidence type="ECO:0000313" key="2">
    <source>
        <dbReference type="EMBL" id="TLD69610.1"/>
    </source>
</evidence>
<dbReference type="SMART" id="SM00564">
    <property type="entry name" value="PQQ"/>
    <property type="match status" value="3"/>
</dbReference>
<dbReference type="Pfam" id="PF13360">
    <property type="entry name" value="PQQ_2"/>
    <property type="match status" value="1"/>
</dbReference>
<name>A0A5R8KBC6_9BACT</name>
<accession>A0A5R8KBC6</accession>
<evidence type="ECO:0000313" key="3">
    <source>
        <dbReference type="Proteomes" id="UP000306196"/>
    </source>
</evidence>
<dbReference type="InterPro" id="IPR011047">
    <property type="entry name" value="Quinoprotein_ADH-like_sf"/>
</dbReference>
<dbReference type="SUPFAM" id="SSF50998">
    <property type="entry name" value="Quinoprotein alcohol dehydrogenase-like"/>
    <property type="match status" value="1"/>
</dbReference>
<dbReference type="OrthoDB" id="5290752at2"/>
<proteinExistence type="predicted"/>
<dbReference type="EMBL" id="VAUV01000012">
    <property type="protein sequence ID" value="TLD69610.1"/>
    <property type="molecule type" value="Genomic_DNA"/>
</dbReference>
<feature type="domain" description="Pyrrolo-quinoline quinone repeat" evidence="1">
    <location>
        <begin position="108"/>
        <end position="346"/>
    </location>
</feature>
<dbReference type="PANTHER" id="PTHR34512:SF30">
    <property type="entry name" value="OUTER MEMBRANE PROTEIN ASSEMBLY FACTOR BAMB"/>
    <property type="match status" value="1"/>
</dbReference>
<dbReference type="InterPro" id="IPR002372">
    <property type="entry name" value="PQQ_rpt_dom"/>
</dbReference>
<comment type="caution">
    <text evidence="2">The sequence shown here is derived from an EMBL/GenBank/DDBJ whole genome shotgun (WGS) entry which is preliminary data.</text>
</comment>
<dbReference type="InterPro" id="IPR018391">
    <property type="entry name" value="PQQ_b-propeller_rpt"/>
</dbReference>
<dbReference type="PANTHER" id="PTHR34512">
    <property type="entry name" value="CELL SURFACE PROTEIN"/>
    <property type="match status" value="1"/>
</dbReference>
<dbReference type="InterPro" id="IPR015943">
    <property type="entry name" value="WD40/YVTN_repeat-like_dom_sf"/>
</dbReference>
<dbReference type="AlphaFoldDB" id="A0A5R8KBC6"/>
<sequence length="420" mass="45776">MNSTTLQHTASRATRRSPFPFQAMHTHSFGITLIGLVIATSATTSPASDWPQWRGTNYDGISPATLLPDNATHPSLKQRWKASIGTGFSSFSVHDGKLYTMGNQNDQDTVWCFDADSGKILWQHTYSCPLDPLYYEGGPGATPTVHDDVVYTLSKKGHVHALNQQTGQVLWKRDLLADHQLELPEWSFAASPFIHKNLLILNVGDHGLALRLDTGVTEWTSPSTPSGYATPVPIAPNALAVFRAKFISAVNPLTGQKLWEIPWESSRGVNAADPLHHDGQLLVSSSSGTALLQLSPSPTEIWKGKYRSYFNPPVKIGDHVYGIDGTTHRPTRLVCFEWATGKEIWAEPGFGSGGLVAVGNHLVICDKGEIIIATATPDGFEPLIRETVLQGKCWTAPVVAHGRIYARNATGDLVCLDLEP</sequence>
<dbReference type="Proteomes" id="UP000306196">
    <property type="component" value="Unassembled WGS sequence"/>
</dbReference>
<protein>
    <submittedName>
        <fullName evidence="2">Alcohol dehydrogenase</fullName>
    </submittedName>
</protein>
<evidence type="ECO:0000259" key="1">
    <source>
        <dbReference type="Pfam" id="PF13360"/>
    </source>
</evidence>
<gene>
    <name evidence="2" type="ORF">FEM03_16770</name>
</gene>
<dbReference type="Gene3D" id="2.130.10.10">
    <property type="entry name" value="YVTN repeat-like/Quinoprotein amine dehydrogenase"/>
    <property type="match status" value="1"/>
</dbReference>
<keyword evidence="3" id="KW-1185">Reference proteome</keyword>
<organism evidence="2 3">
    <name type="scientific">Phragmitibacter flavus</name>
    <dbReference type="NCBI Taxonomy" id="2576071"/>
    <lineage>
        <taxon>Bacteria</taxon>
        <taxon>Pseudomonadati</taxon>
        <taxon>Verrucomicrobiota</taxon>
        <taxon>Verrucomicrobiia</taxon>
        <taxon>Verrucomicrobiales</taxon>
        <taxon>Verrucomicrobiaceae</taxon>
        <taxon>Phragmitibacter</taxon>
    </lineage>
</organism>